<dbReference type="InterPro" id="IPR001245">
    <property type="entry name" value="Ser-Thr/Tyr_kinase_cat_dom"/>
</dbReference>
<dbReference type="AlphaFoldDB" id="A2FIB7"/>
<dbReference type="SUPFAM" id="SSF56112">
    <property type="entry name" value="Protein kinase-like (PK-like)"/>
    <property type="match status" value="1"/>
</dbReference>
<dbReference type="Gene3D" id="3.30.200.20">
    <property type="entry name" value="Phosphorylase Kinase, domain 1"/>
    <property type="match status" value="1"/>
</dbReference>
<dbReference type="KEGG" id="tva:4753107"/>
<dbReference type="InterPro" id="IPR017441">
    <property type="entry name" value="Protein_kinase_ATP_BS"/>
</dbReference>
<dbReference type="STRING" id="5722.A2FIB7"/>
<dbReference type="InterPro" id="IPR008271">
    <property type="entry name" value="Ser/Thr_kinase_AS"/>
</dbReference>
<organism evidence="6 7">
    <name type="scientific">Trichomonas vaginalis (strain ATCC PRA-98 / G3)</name>
    <dbReference type="NCBI Taxonomy" id="412133"/>
    <lineage>
        <taxon>Eukaryota</taxon>
        <taxon>Metamonada</taxon>
        <taxon>Parabasalia</taxon>
        <taxon>Trichomonadida</taxon>
        <taxon>Trichomonadidae</taxon>
        <taxon>Trichomonas</taxon>
    </lineage>
</organism>
<evidence type="ECO:0000256" key="3">
    <source>
        <dbReference type="ARBA" id="ARBA00022840"/>
    </source>
</evidence>
<dbReference type="Proteomes" id="UP000001542">
    <property type="component" value="Unassembled WGS sequence"/>
</dbReference>
<dbReference type="InterPro" id="IPR011989">
    <property type="entry name" value="ARM-like"/>
</dbReference>
<dbReference type="InterPro" id="IPR000719">
    <property type="entry name" value="Prot_kinase_dom"/>
</dbReference>
<keyword evidence="6" id="KW-0418">Kinase</keyword>
<dbReference type="InterPro" id="IPR016024">
    <property type="entry name" value="ARM-type_fold"/>
</dbReference>
<dbReference type="GO" id="GO:0007165">
    <property type="term" value="P:signal transduction"/>
    <property type="evidence" value="ECO:0000318"/>
    <property type="project" value="GO_Central"/>
</dbReference>
<dbReference type="PRINTS" id="PR00109">
    <property type="entry name" value="TYRKINASE"/>
</dbReference>
<proteinExistence type="predicted"/>
<dbReference type="GO" id="GO:0005524">
    <property type="term" value="F:ATP binding"/>
    <property type="evidence" value="ECO:0007669"/>
    <property type="project" value="UniProtKB-UniRule"/>
</dbReference>
<evidence type="ECO:0000256" key="1">
    <source>
        <dbReference type="ARBA" id="ARBA00022527"/>
    </source>
</evidence>
<reference evidence="6" key="1">
    <citation type="submission" date="2006-10" db="EMBL/GenBank/DDBJ databases">
        <authorList>
            <person name="Amadeo P."/>
            <person name="Zhao Q."/>
            <person name="Wortman J."/>
            <person name="Fraser-Liggett C."/>
            <person name="Carlton J."/>
        </authorList>
    </citation>
    <scope>NUCLEOTIDE SEQUENCE</scope>
    <source>
        <strain evidence="6">G3</strain>
    </source>
</reference>
<sequence length="1065" mass="121652">MTDLSNQQISSVIAAVKKVVSLSSEVCIFCNSIKLLSDQIEAFLIDFQNSFNKNPNLIQKKYMRQLQEFLLHYSSVLGHLTSEKWIQPALNWPTDYVFKYIEGLRTSLIALAKHINVPFDKLESNSDQIEVNKFNDLTDMKASLQRLMSQMAVNDVVGIQKQIQNKIIEIGQLVLNSKIEHSLSSSLQSSKAQEMDERDISDLLVRFKSINIPIDDLQIENQIGVGGFGKVYRAIRISTSEILAVKELRSDRISTNSWSSLYAEVETMASVHHKNVLELVGAHINEPYRIITRFCPGRSLFDRLHRSTHEYKTLTGTELTIIAHQVAQGMCYLHKLGIVHRDLKTLNILLYQDNTACVADFGLSGMVKENQELYGGVGTPHYTAPEVLMHMKYGPNVDTYSYGVVLWEMLTKKLPYGDMNHMAIYEHVVTRGWRLTIPQDTPEPLKKLIQRCWSRDPNERPDFNEIERLFDRHEVYFPGSDLEKIKQLKNDFVAPPMNLEYALKVLKNANNEHFSSVAYFVAENADKTVISKLRDGDVFNSIMTAKNNIDAALLLAGTLFTTSELSTFMSHGAKTMLKKCIQNQQIIAAVRFCLKLPLNLLEDLKSVFIPQIVSFIKTGSNHLKNYILQLLSKIKNLDPYLNDIAPVIIDMYKTVNDQQTFDAIEILLERCKFVMKVDQIRPFYDLLTSGFVVSSDFVRILIEASDESYYHYLVLNCLKALSKSDTTDVFIQFLIKLDLKTFEKMKEFDDFLPTLDNLISNYRITKCPLVVLFQISQIHDFCYLLSDSPVLHSLLQTMKGNEKQILHILTYLCADENFCQNTKYMDNILQILVDLISRKYYLNDAVRVICALSQHKVGCQILTDNGILDIFSQLFLAPQFGDTSRALAIFRNLSENKTTIPQLSLIVSCLMQDLNDAPDDQKPEIFQTMISLINLRPDCVQEHDIQNVILEQTSISSPPIMVLLSLRLLNTCHLSVLQNSYQVIINKVRELLNIDEVYPEIVLEACKLLKTLSMNIGISDFMAKIQIARYLSDIEALDTEGVLSPEFREYQNFFLSPKKIGSIRN</sequence>
<dbReference type="CDD" id="cd13999">
    <property type="entry name" value="STKc_MAP3K-like"/>
    <property type="match status" value="1"/>
</dbReference>
<dbReference type="OrthoDB" id="122279at2759"/>
<evidence type="ECO:0000259" key="5">
    <source>
        <dbReference type="PROSITE" id="PS50011"/>
    </source>
</evidence>
<dbReference type="RefSeq" id="XP_001308288.1">
    <property type="nucleotide sequence ID" value="XM_001308287.1"/>
</dbReference>
<name>A2FIB7_TRIV3</name>
<evidence type="ECO:0000256" key="4">
    <source>
        <dbReference type="PROSITE-ProRule" id="PRU10141"/>
    </source>
</evidence>
<dbReference type="SMART" id="SM00220">
    <property type="entry name" value="S_TKc"/>
    <property type="match status" value="1"/>
</dbReference>
<dbReference type="InParanoid" id="A2FIB7"/>
<feature type="domain" description="Protein kinase" evidence="5">
    <location>
        <begin position="217"/>
        <end position="476"/>
    </location>
</feature>
<dbReference type="GO" id="GO:0004674">
    <property type="term" value="F:protein serine/threonine kinase activity"/>
    <property type="evidence" value="ECO:0007669"/>
    <property type="project" value="UniProtKB-KW"/>
</dbReference>
<dbReference type="PANTHER" id="PTHR44329:SF214">
    <property type="entry name" value="PROTEIN KINASE DOMAIN-CONTAINING PROTEIN"/>
    <property type="match status" value="1"/>
</dbReference>
<keyword evidence="2 4" id="KW-0547">Nucleotide-binding</keyword>
<accession>A2FIB7</accession>
<keyword evidence="3 4" id="KW-0067">ATP-binding</keyword>
<dbReference type="GO" id="GO:0004672">
    <property type="term" value="F:protein kinase activity"/>
    <property type="evidence" value="ECO:0000318"/>
    <property type="project" value="GO_Central"/>
</dbReference>
<dbReference type="EMBL" id="DS113810">
    <property type="protein sequence ID" value="EAX95358.1"/>
    <property type="molecule type" value="Genomic_DNA"/>
</dbReference>
<dbReference type="InterPro" id="IPR011009">
    <property type="entry name" value="Kinase-like_dom_sf"/>
</dbReference>
<dbReference type="PROSITE" id="PS00108">
    <property type="entry name" value="PROTEIN_KINASE_ST"/>
    <property type="match status" value="1"/>
</dbReference>
<dbReference type="Gene3D" id="1.10.510.10">
    <property type="entry name" value="Transferase(Phosphotransferase) domain 1"/>
    <property type="match status" value="1"/>
</dbReference>
<dbReference type="PROSITE" id="PS00107">
    <property type="entry name" value="PROTEIN_KINASE_ATP"/>
    <property type="match status" value="1"/>
</dbReference>
<dbReference type="PROSITE" id="PS50011">
    <property type="entry name" value="PROTEIN_KINASE_DOM"/>
    <property type="match status" value="1"/>
</dbReference>
<keyword evidence="6" id="KW-0808">Transferase</keyword>
<feature type="binding site" evidence="4">
    <location>
        <position position="246"/>
    </location>
    <ligand>
        <name>ATP</name>
        <dbReference type="ChEBI" id="CHEBI:30616"/>
    </ligand>
</feature>
<protein>
    <submittedName>
        <fullName evidence="6">CAMK family protein kinase</fullName>
    </submittedName>
</protein>
<evidence type="ECO:0000313" key="6">
    <source>
        <dbReference type="EMBL" id="EAX95358.1"/>
    </source>
</evidence>
<dbReference type="GO" id="GO:0005737">
    <property type="term" value="C:cytoplasm"/>
    <property type="evidence" value="ECO:0000318"/>
    <property type="project" value="GO_Central"/>
</dbReference>
<reference evidence="6" key="2">
    <citation type="journal article" date="2007" name="Science">
        <title>Draft genome sequence of the sexually transmitted pathogen Trichomonas vaginalis.</title>
        <authorList>
            <person name="Carlton J.M."/>
            <person name="Hirt R.P."/>
            <person name="Silva J.C."/>
            <person name="Delcher A.L."/>
            <person name="Schatz M."/>
            <person name="Zhao Q."/>
            <person name="Wortman J.R."/>
            <person name="Bidwell S.L."/>
            <person name="Alsmark U.C.M."/>
            <person name="Besteiro S."/>
            <person name="Sicheritz-Ponten T."/>
            <person name="Noel C.J."/>
            <person name="Dacks J.B."/>
            <person name="Foster P.G."/>
            <person name="Simillion C."/>
            <person name="Van de Peer Y."/>
            <person name="Miranda-Saavedra D."/>
            <person name="Barton G.J."/>
            <person name="Westrop G.D."/>
            <person name="Mueller S."/>
            <person name="Dessi D."/>
            <person name="Fiori P.L."/>
            <person name="Ren Q."/>
            <person name="Paulsen I."/>
            <person name="Zhang H."/>
            <person name="Bastida-Corcuera F.D."/>
            <person name="Simoes-Barbosa A."/>
            <person name="Brown M.T."/>
            <person name="Hayes R.D."/>
            <person name="Mukherjee M."/>
            <person name="Okumura C.Y."/>
            <person name="Schneider R."/>
            <person name="Smith A.J."/>
            <person name="Vanacova S."/>
            <person name="Villalvazo M."/>
            <person name="Haas B.J."/>
            <person name="Pertea M."/>
            <person name="Feldblyum T.V."/>
            <person name="Utterback T.R."/>
            <person name="Shu C.L."/>
            <person name="Osoegawa K."/>
            <person name="de Jong P.J."/>
            <person name="Hrdy I."/>
            <person name="Horvathova L."/>
            <person name="Zubacova Z."/>
            <person name="Dolezal P."/>
            <person name="Malik S.B."/>
            <person name="Logsdon J.M. Jr."/>
            <person name="Henze K."/>
            <person name="Gupta A."/>
            <person name="Wang C.C."/>
            <person name="Dunne R.L."/>
            <person name="Upcroft J.A."/>
            <person name="Upcroft P."/>
            <person name="White O."/>
            <person name="Salzberg S.L."/>
            <person name="Tang P."/>
            <person name="Chiu C.-H."/>
            <person name="Lee Y.-S."/>
            <person name="Embley T.M."/>
            <person name="Coombs G.H."/>
            <person name="Mottram J.C."/>
            <person name="Tachezy J."/>
            <person name="Fraser-Liggett C.M."/>
            <person name="Johnson P.J."/>
        </authorList>
    </citation>
    <scope>NUCLEOTIDE SEQUENCE [LARGE SCALE GENOMIC DNA]</scope>
    <source>
        <strain evidence="6">G3</strain>
    </source>
</reference>
<dbReference type="Pfam" id="PF07714">
    <property type="entry name" value="PK_Tyr_Ser-Thr"/>
    <property type="match status" value="1"/>
</dbReference>
<dbReference type="Gene3D" id="1.25.10.10">
    <property type="entry name" value="Leucine-rich Repeat Variant"/>
    <property type="match status" value="1"/>
</dbReference>
<dbReference type="VEuPathDB" id="TrichDB:TVAGG3_0558350"/>
<evidence type="ECO:0000313" key="7">
    <source>
        <dbReference type="Proteomes" id="UP000001542"/>
    </source>
</evidence>
<dbReference type="InterPro" id="IPR051681">
    <property type="entry name" value="Ser/Thr_Kinases-Pseudokinases"/>
</dbReference>
<keyword evidence="1" id="KW-0723">Serine/threonine-protein kinase</keyword>
<dbReference type="SUPFAM" id="SSF48371">
    <property type="entry name" value="ARM repeat"/>
    <property type="match status" value="1"/>
</dbReference>
<gene>
    <name evidence="6" type="ORF">TVAG_078140</name>
</gene>
<dbReference type="SMR" id="A2FIB7"/>
<evidence type="ECO:0000256" key="2">
    <source>
        <dbReference type="ARBA" id="ARBA00022741"/>
    </source>
</evidence>
<dbReference type="VEuPathDB" id="TrichDB:TVAG_078140"/>
<keyword evidence="7" id="KW-1185">Reference proteome</keyword>
<dbReference type="eggNOG" id="KOG0192">
    <property type="taxonomic scope" value="Eukaryota"/>
</dbReference>
<dbReference type="PANTHER" id="PTHR44329">
    <property type="entry name" value="SERINE/THREONINE-PROTEIN KINASE TNNI3K-RELATED"/>
    <property type="match status" value="1"/>
</dbReference>